<name>A0A0F3NND8_9RICK</name>
<evidence type="ECO:0000313" key="1">
    <source>
        <dbReference type="EMBL" id="KJV69555.1"/>
    </source>
</evidence>
<comment type="caution">
    <text evidence="1">The sequence shown here is derived from an EMBL/GenBank/DDBJ whole genome shotgun (WGS) entry which is preliminary data.</text>
</comment>
<protein>
    <submittedName>
        <fullName evidence="1">Uncharacterized protein</fullName>
    </submittedName>
</protein>
<organism evidence="1 2">
    <name type="scientific">Candidatus Neoehrlichia procyonis str. RAC413</name>
    <dbReference type="NCBI Taxonomy" id="1359163"/>
    <lineage>
        <taxon>Bacteria</taxon>
        <taxon>Pseudomonadati</taxon>
        <taxon>Pseudomonadota</taxon>
        <taxon>Alphaproteobacteria</taxon>
        <taxon>Rickettsiales</taxon>
        <taxon>Anaplasmataceae</taxon>
        <taxon>Candidatus Neoehrlichia</taxon>
    </lineage>
</organism>
<gene>
    <name evidence="1" type="ORF">NLO413_0948</name>
</gene>
<dbReference type="Proteomes" id="UP000033562">
    <property type="component" value="Unassembled WGS sequence"/>
</dbReference>
<accession>A0A0F3NND8</accession>
<dbReference type="AlphaFoldDB" id="A0A0F3NND8"/>
<keyword evidence="2" id="KW-1185">Reference proteome</keyword>
<reference evidence="1 2" key="1">
    <citation type="submission" date="2015-02" db="EMBL/GenBank/DDBJ databases">
        <title>Genome Sequencing of Rickettsiales.</title>
        <authorList>
            <person name="Daugherty S.C."/>
            <person name="Su Q."/>
            <person name="Abolude K."/>
            <person name="Beier-Sexton M."/>
            <person name="Carlyon J.A."/>
            <person name="Carter R."/>
            <person name="Day N.P."/>
            <person name="Dumler S.J."/>
            <person name="Dyachenko V."/>
            <person name="Godinez A."/>
            <person name="Kurtti T.J."/>
            <person name="Lichay M."/>
            <person name="Mullins K.E."/>
            <person name="Ott S."/>
            <person name="Pappas-Brown V."/>
            <person name="Paris D.H."/>
            <person name="Patel P."/>
            <person name="Richards A.L."/>
            <person name="Sadzewicz L."/>
            <person name="Sears K."/>
            <person name="Seidman D."/>
            <person name="Sengamalay N."/>
            <person name="Stenos J."/>
            <person name="Tallon L.J."/>
            <person name="Vincent G."/>
            <person name="Fraser C.M."/>
            <person name="Munderloh U."/>
            <person name="Dunning-Hotopp J.C."/>
        </authorList>
    </citation>
    <scope>NUCLEOTIDE SEQUENCE [LARGE SCALE GENOMIC DNA]</scope>
    <source>
        <strain evidence="1 2">RAC413</strain>
    </source>
</reference>
<dbReference type="EMBL" id="LANX01000001">
    <property type="protein sequence ID" value="KJV69555.1"/>
    <property type="molecule type" value="Genomic_DNA"/>
</dbReference>
<sequence length="45" mass="5288">MLKFYVNIIMYKYALANKATKVSKLFIMKYIGGHNYMLLEIILQG</sequence>
<proteinExistence type="predicted"/>
<evidence type="ECO:0000313" key="2">
    <source>
        <dbReference type="Proteomes" id="UP000033562"/>
    </source>
</evidence>